<evidence type="ECO:0000313" key="5">
    <source>
        <dbReference type="Proteomes" id="UP000823850"/>
    </source>
</evidence>
<dbReference type="PANTHER" id="PTHR11461">
    <property type="entry name" value="SERINE PROTEASE INHIBITOR, SERPIN"/>
    <property type="match status" value="1"/>
</dbReference>
<dbReference type="InterPro" id="IPR000215">
    <property type="entry name" value="Serpin_fam"/>
</dbReference>
<sequence>MKPEKLYESIGAIDEEILERSEKHKEKKRRRGPKWAAAAAVVLAGALAGGILLQPGSSSQVLASCAVEAASYPEMADYPNEDDYINKTTGTFDEDKFLKDYNAWQESVDAQKQEEGYADGLESFFIASIREFLSGKEGNRVYSPLNVYMALSMLAELTDGDSRQQILDLLGIEDMETLRNQAKAIWNAQYRDDGATTSILASSLWLDQDVDYNSSVLDILAENYYTSSYQGEMGSSRFSQAYQDWINEQTRGLLEEQSKELKLKEEDILALVATVCFQAKWSEEFNENNTSSQTFHGTSQDITCDFMHSRNQGTYYWGQQFSAVGRALDNGGGTMWFLLPDEGVSPEELLEDPQVTEFLVNRDTWENSKYLTVNLALPKFDITSQMDLKEGLKNLGITQVFDETAADFSTLVPDMKKIFVSQVQHDIRVTIDEEGVTAAAYTAMSACAAAMPPEDEVDFVLDRPFLFVLTNEDGLPLFAGIVEQP</sequence>
<comment type="similarity">
    <text evidence="1">Belongs to the serpin family.</text>
</comment>
<evidence type="ECO:0000313" key="4">
    <source>
        <dbReference type="EMBL" id="HJD40166.1"/>
    </source>
</evidence>
<dbReference type="InterPro" id="IPR036186">
    <property type="entry name" value="Serpin_sf"/>
</dbReference>
<dbReference type="InterPro" id="IPR042178">
    <property type="entry name" value="Serpin_sf_1"/>
</dbReference>
<evidence type="ECO:0000256" key="2">
    <source>
        <dbReference type="SAM" id="Phobius"/>
    </source>
</evidence>
<comment type="caution">
    <text evidence="4">The sequence shown here is derived from an EMBL/GenBank/DDBJ whole genome shotgun (WGS) entry which is preliminary data.</text>
</comment>
<feature type="domain" description="Serpin" evidence="3">
    <location>
        <begin position="126"/>
        <end position="485"/>
    </location>
</feature>
<dbReference type="InterPro" id="IPR023796">
    <property type="entry name" value="Serpin_dom"/>
</dbReference>
<dbReference type="InterPro" id="IPR023795">
    <property type="entry name" value="Serpin_CS"/>
</dbReference>
<reference evidence="4" key="1">
    <citation type="journal article" date="2021" name="PeerJ">
        <title>Extensive microbial diversity within the chicken gut microbiome revealed by metagenomics and culture.</title>
        <authorList>
            <person name="Gilroy R."/>
            <person name="Ravi A."/>
            <person name="Getino M."/>
            <person name="Pursley I."/>
            <person name="Horton D.L."/>
            <person name="Alikhan N.F."/>
            <person name="Baker D."/>
            <person name="Gharbi K."/>
            <person name="Hall N."/>
            <person name="Watson M."/>
            <person name="Adriaenssens E.M."/>
            <person name="Foster-Nyarko E."/>
            <person name="Jarju S."/>
            <person name="Secka A."/>
            <person name="Antonio M."/>
            <person name="Oren A."/>
            <person name="Chaudhuri R.R."/>
            <person name="La Ragione R."/>
            <person name="Hildebrand F."/>
            <person name="Pallen M.J."/>
        </authorList>
    </citation>
    <scope>NUCLEOTIDE SEQUENCE</scope>
    <source>
        <strain evidence="4">ChiW19-6364</strain>
    </source>
</reference>
<protein>
    <submittedName>
        <fullName evidence="4">Serpin family protein</fullName>
    </submittedName>
</protein>
<dbReference type="EMBL" id="DWUX01000164">
    <property type="protein sequence ID" value="HJD40166.1"/>
    <property type="molecule type" value="Genomic_DNA"/>
</dbReference>
<name>A0A9D2RB74_9FIRM</name>
<dbReference type="PANTHER" id="PTHR11461:SF211">
    <property type="entry name" value="GH10112P-RELATED"/>
    <property type="match status" value="1"/>
</dbReference>
<evidence type="ECO:0000259" key="3">
    <source>
        <dbReference type="SMART" id="SM00093"/>
    </source>
</evidence>
<dbReference type="AlphaFoldDB" id="A0A9D2RB74"/>
<proteinExistence type="inferred from homology"/>
<keyword evidence="2" id="KW-1133">Transmembrane helix</keyword>
<organism evidence="4 5">
    <name type="scientific">Candidatus Blautia stercoripullorum</name>
    <dbReference type="NCBI Taxonomy" id="2838502"/>
    <lineage>
        <taxon>Bacteria</taxon>
        <taxon>Bacillati</taxon>
        <taxon>Bacillota</taxon>
        <taxon>Clostridia</taxon>
        <taxon>Lachnospirales</taxon>
        <taxon>Lachnospiraceae</taxon>
        <taxon>Blautia</taxon>
    </lineage>
</organism>
<dbReference type="Proteomes" id="UP000823850">
    <property type="component" value="Unassembled WGS sequence"/>
</dbReference>
<dbReference type="Pfam" id="PF00079">
    <property type="entry name" value="Serpin"/>
    <property type="match status" value="1"/>
</dbReference>
<gene>
    <name evidence="4" type="ORF">H9913_09065</name>
</gene>
<evidence type="ECO:0000256" key="1">
    <source>
        <dbReference type="RuleBase" id="RU000411"/>
    </source>
</evidence>
<dbReference type="Gene3D" id="2.30.39.10">
    <property type="entry name" value="Alpha-1-antitrypsin, domain 1"/>
    <property type="match status" value="1"/>
</dbReference>
<keyword evidence="2" id="KW-0812">Transmembrane</keyword>
<feature type="transmembrane region" description="Helical" evidence="2">
    <location>
        <begin position="35"/>
        <end position="53"/>
    </location>
</feature>
<accession>A0A9D2RB74</accession>
<dbReference type="GO" id="GO:0004867">
    <property type="term" value="F:serine-type endopeptidase inhibitor activity"/>
    <property type="evidence" value="ECO:0007669"/>
    <property type="project" value="InterPro"/>
</dbReference>
<dbReference type="SUPFAM" id="SSF56574">
    <property type="entry name" value="Serpins"/>
    <property type="match status" value="1"/>
</dbReference>
<keyword evidence="2" id="KW-0472">Membrane</keyword>
<reference evidence="4" key="2">
    <citation type="submission" date="2021-04" db="EMBL/GenBank/DDBJ databases">
        <authorList>
            <person name="Gilroy R."/>
        </authorList>
    </citation>
    <scope>NUCLEOTIDE SEQUENCE</scope>
    <source>
        <strain evidence="4">ChiW19-6364</strain>
    </source>
</reference>
<dbReference type="PROSITE" id="PS00284">
    <property type="entry name" value="SERPIN"/>
    <property type="match status" value="1"/>
</dbReference>
<dbReference type="GO" id="GO:0005615">
    <property type="term" value="C:extracellular space"/>
    <property type="evidence" value="ECO:0007669"/>
    <property type="project" value="InterPro"/>
</dbReference>
<dbReference type="InterPro" id="IPR042185">
    <property type="entry name" value="Serpin_sf_2"/>
</dbReference>
<dbReference type="Gene3D" id="3.30.497.10">
    <property type="entry name" value="Antithrombin, subunit I, domain 2"/>
    <property type="match status" value="1"/>
</dbReference>
<dbReference type="SMART" id="SM00093">
    <property type="entry name" value="SERPIN"/>
    <property type="match status" value="1"/>
</dbReference>